<protein>
    <recommendedName>
        <fullName evidence="2">DUF1795 domain-containing protein</fullName>
    </recommendedName>
</protein>
<evidence type="ECO:0000313" key="1">
    <source>
        <dbReference type="EMBL" id="VYU77865.1"/>
    </source>
</evidence>
<dbReference type="InterPro" id="IPR016123">
    <property type="entry name" value="Mog1/PsbP_a/b/a-sand"/>
</dbReference>
<dbReference type="EMBL" id="CACRTZ010000037">
    <property type="protein sequence ID" value="VYU77865.1"/>
    <property type="molecule type" value="Genomic_DNA"/>
</dbReference>
<dbReference type="OrthoDB" id="6488729at2"/>
<sequence length="263" mass="29516">MAEYLLQEATLELPDIFKDRTMNLFTLNDNGASEFTFVISRASAKSGEKLQAVAARLARELEVTVPDFRLLGTEMREIDGHPAVELYYQFTSDRVAIFQRQCVVLLDEQPAGKKIVCYVGTCQGEFNDYYLRQYREIIASIKFHQQSEAAPSQMIPADTQDLFFALDSDSKVLTVFDTIQALYQHLPLQRAKEGQYLLFAGNGDPLKIAPIPGSNPLRYALWTMTAEASGLASQLAVCRQVVGPDALNTPEKIRAFLTQRRAH</sequence>
<dbReference type="InterPro" id="IPR014894">
    <property type="entry name" value="DcrB/EagT6"/>
</dbReference>
<organism evidence="1">
    <name type="scientific">Phytobacter massiliensis</name>
    <dbReference type="NCBI Taxonomy" id="1485952"/>
    <lineage>
        <taxon>Bacteria</taxon>
        <taxon>Pseudomonadati</taxon>
        <taxon>Pseudomonadota</taxon>
        <taxon>Gammaproteobacteria</taxon>
        <taxon>Enterobacterales</taxon>
        <taxon>Enterobacteriaceae</taxon>
        <taxon>Phytobacter</taxon>
    </lineage>
</organism>
<reference evidence="1" key="1">
    <citation type="submission" date="2019-11" db="EMBL/GenBank/DDBJ databases">
        <authorList>
            <person name="Feng L."/>
        </authorList>
    </citation>
    <scope>NUCLEOTIDE SEQUENCE</scope>
    <source>
        <strain evidence="1">EMassiliensisLFYP7</strain>
    </source>
</reference>
<dbReference type="Pfam" id="PF08786">
    <property type="entry name" value="DcrB"/>
    <property type="match status" value="1"/>
</dbReference>
<proteinExistence type="predicted"/>
<gene>
    <name evidence="1" type="ORF">EMLFYP7_04157</name>
</gene>
<name>A0A6N3HM26_9ENTR</name>
<dbReference type="AlphaFoldDB" id="A0A6N3HM26"/>
<dbReference type="RefSeq" id="WP_044174230.1">
    <property type="nucleotide sequence ID" value="NZ_CABKSF010000001.1"/>
</dbReference>
<dbReference type="SUPFAM" id="SSF55724">
    <property type="entry name" value="Mog1p/PsbP-like"/>
    <property type="match status" value="1"/>
</dbReference>
<evidence type="ECO:0008006" key="2">
    <source>
        <dbReference type="Google" id="ProtNLM"/>
    </source>
</evidence>
<accession>A0A6N3HM26</accession>
<dbReference type="Gene3D" id="3.40.1000.10">
    <property type="entry name" value="Mog1/PsbP, alpha/beta/alpha sandwich"/>
    <property type="match status" value="1"/>
</dbReference>